<keyword evidence="1" id="KW-0175">Coiled coil</keyword>
<comment type="caution">
    <text evidence="2">The sequence shown here is derived from an EMBL/GenBank/DDBJ whole genome shotgun (WGS) entry which is preliminary data.</text>
</comment>
<proteinExistence type="predicted"/>
<feature type="coiled-coil region" evidence="1">
    <location>
        <begin position="22"/>
        <end position="60"/>
    </location>
</feature>
<evidence type="ECO:0000256" key="1">
    <source>
        <dbReference type="SAM" id="Coils"/>
    </source>
</evidence>
<dbReference type="AlphaFoldDB" id="A0A1G2EFP8"/>
<accession>A0A1G2EFP8</accession>
<sequence length="192" mass="22700">MASTIAEKSVIEGRLGDLESKIRAKAVAYQEIKETLRKAEEDLREAVRRYRSLREKAQRKVWDEKKLGWCQGCDKFHSQFNIFLLYVEEREHYGFGLYKRLRTFCLECSEKMLSRPRGGKSEFQCYKARRTKEEFEIFISGSWQPVPKLKKQEIETERDFIPQSEYIFGKEIVLRGFPPELKIDGETIAMVL</sequence>
<name>A0A1G2EFP8_9BACT</name>
<dbReference type="Proteomes" id="UP000178647">
    <property type="component" value="Unassembled WGS sequence"/>
</dbReference>
<organism evidence="2 3">
    <name type="scientific">Candidatus Nealsonbacteria bacterium RIFCSPLOWO2_01_FULL_43_32</name>
    <dbReference type="NCBI Taxonomy" id="1801672"/>
    <lineage>
        <taxon>Bacteria</taxon>
        <taxon>Candidatus Nealsoniibacteriota</taxon>
    </lineage>
</organism>
<protein>
    <submittedName>
        <fullName evidence="2">Uncharacterized protein</fullName>
    </submittedName>
</protein>
<evidence type="ECO:0000313" key="3">
    <source>
        <dbReference type="Proteomes" id="UP000178647"/>
    </source>
</evidence>
<evidence type="ECO:0000313" key="2">
    <source>
        <dbReference type="EMBL" id="OGZ24606.1"/>
    </source>
</evidence>
<dbReference type="EMBL" id="MHMH01000008">
    <property type="protein sequence ID" value="OGZ24606.1"/>
    <property type="molecule type" value="Genomic_DNA"/>
</dbReference>
<gene>
    <name evidence="2" type="ORF">A2896_00650</name>
</gene>
<reference evidence="2 3" key="1">
    <citation type="journal article" date="2016" name="Nat. Commun.">
        <title>Thousands of microbial genomes shed light on interconnected biogeochemical processes in an aquifer system.</title>
        <authorList>
            <person name="Anantharaman K."/>
            <person name="Brown C.T."/>
            <person name="Hug L.A."/>
            <person name="Sharon I."/>
            <person name="Castelle C.J."/>
            <person name="Probst A.J."/>
            <person name="Thomas B.C."/>
            <person name="Singh A."/>
            <person name="Wilkins M.J."/>
            <person name="Karaoz U."/>
            <person name="Brodie E.L."/>
            <person name="Williams K.H."/>
            <person name="Hubbard S.S."/>
            <person name="Banfield J.F."/>
        </authorList>
    </citation>
    <scope>NUCLEOTIDE SEQUENCE [LARGE SCALE GENOMIC DNA]</scope>
</reference>